<accession>A0A642KQA1</accession>
<dbReference type="AlphaFoldDB" id="A0A642KQA1"/>
<reference evidence="3 4" key="1">
    <citation type="journal article" date="2019" name="Nat. Med.">
        <title>A library of human gut bacterial isolates paired with longitudinal multiomics data enables mechanistic microbiome research.</title>
        <authorList>
            <person name="Poyet M."/>
            <person name="Groussin M."/>
            <person name="Gibbons S.M."/>
            <person name="Avila-Pacheco J."/>
            <person name="Jiang X."/>
            <person name="Kearney S.M."/>
            <person name="Perrotta A.R."/>
            <person name="Berdy B."/>
            <person name="Zhao S."/>
            <person name="Lieberman T.D."/>
            <person name="Swanson P.K."/>
            <person name="Smith M."/>
            <person name="Roesemann S."/>
            <person name="Alexander J.E."/>
            <person name="Rich S.A."/>
            <person name="Livny J."/>
            <person name="Vlamakis H."/>
            <person name="Clish C."/>
            <person name="Bullock K."/>
            <person name="Deik A."/>
            <person name="Scott J."/>
            <person name="Pierce K.A."/>
            <person name="Xavier R.J."/>
            <person name="Alm E.J."/>
        </authorList>
    </citation>
    <scope>NUCLEOTIDE SEQUENCE [LARGE SCALE GENOMIC DNA]</scope>
    <source>
        <strain evidence="3 4">BIOML-A7</strain>
    </source>
</reference>
<feature type="transmembrane region" description="Helical" evidence="1">
    <location>
        <begin position="221"/>
        <end position="240"/>
    </location>
</feature>
<keyword evidence="3" id="KW-0808">Transferase</keyword>
<dbReference type="Pfam" id="PF01757">
    <property type="entry name" value="Acyl_transf_3"/>
    <property type="match status" value="1"/>
</dbReference>
<gene>
    <name evidence="3" type="ORF">F2Z29_14330</name>
</gene>
<organism evidence="3 4">
    <name type="scientific">Bacteroides fragilis</name>
    <dbReference type="NCBI Taxonomy" id="817"/>
    <lineage>
        <taxon>Bacteria</taxon>
        <taxon>Pseudomonadati</taxon>
        <taxon>Bacteroidota</taxon>
        <taxon>Bacteroidia</taxon>
        <taxon>Bacteroidales</taxon>
        <taxon>Bacteroidaceae</taxon>
        <taxon>Bacteroides</taxon>
    </lineage>
</organism>
<feature type="transmembrane region" description="Helical" evidence="1">
    <location>
        <begin position="162"/>
        <end position="185"/>
    </location>
</feature>
<feature type="transmembrane region" description="Helical" evidence="1">
    <location>
        <begin position="71"/>
        <end position="87"/>
    </location>
</feature>
<dbReference type="GO" id="GO:0016747">
    <property type="term" value="F:acyltransferase activity, transferring groups other than amino-acyl groups"/>
    <property type="evidence" value="ECO:0007669"/>
    <property type="project" value="InterPro"/>
</dbReference>
<dbReference type="RefSeq" id="WP_149920525.1">
    <property type="nucleotide sequence ID" value="NZ_JAPUAX010000005.1"/>
</dbReference>
<keyword evidence="1" id="KW-1133">Transmembrane helix</keyword>
<dbReference type="InterPro" id="IPR002656">
    <property type="entry name" value="Acyl_transf_3_dom"/>
</dbReference>
<feature type="transmembrane region" description="Helical" evidence="1">
    <location>
        <begin position="116"/>
        <end position="133"/>
    </location>
</feature>
<feature type="domain" description="Acyltransferase 3" evidence="2">
    <location>
        <begin position="4"/>
        <end position="306"/>
    </location>
</feature>
<dbReference type="InterPro" id="IPR052734">
    <property type="entry name" value="Nod_factor_acetyltransferase"/>
</dbReference>
<comment type="caution">
    <text evidence="3">The sequence shown here is derived from an EMBL/GenBank/DDBJ whole genome shotgun (WGS) entry which is preliminary data.</text>
</comment>
<feature type="transmembrane region" description="Helical" evidence="1">
    <location>
        <begin position="197"/>
        <end position="215"/>
    </location>
</feature>
<dbReference type="Proteomes" id="UP000436803">
    <property type="component" value="Unassembled WGS sequence"/>
</dbReference>
<evidence type="ECO:0000259" key="2">
    <source>
        <dbReference type="Pfam" id="PF01757"/>
    </source>
</evidence>
<dbReference type="PANTHER" id="PTHR37312">
    <property type="entry name" value="MEMBRANE-BOUND ACYLTRANSFERASE YKRP-RELATED"/>
    <property type="match status" value="1"/>
</dbReference>
<evidence type="ECO:0000313" key="4">
    <source>
        <dbReference type="Proteomes" id="UP000436803"/>
    </source>
</evidence>
<protein>
    <submittedName>
        <fullName evidence="3">Acyltransferase family protein</fullName>
    </submittedName>
</protein>
<proteinExistence type="predicted"/>
<feature type="transmembrane region" description="Helical" evidence="1">
    <location>
        <begin position="293"/>
        <end position="309"/>
    </location>
</feature>
<evidence type="ECO:0000313" key="3">
    <source>
        <dbReference type="EMBL" id="KAA5172688.1"/>
    </source>
</evidence>
<feature type="transmembrane region" description="Helical" evidence="1">
    <location>
        <begin position="30"/>
        <end position="51"/>
    </location>
</feature>
<feature type="transmembrane region" description="Helical" evidence="1">
    <location>
        <begin position="252"/>
        <end position="273"/>
    </location>
</feature>
<dbReference type="PANTHER" id="PTHR37312:SF1">
    <property type="entry name" value="MEMBRANE-BOUND ACYLTRANSFERASE YKRP-RELATED"/>
    <property type="match status" value="1"/>
</dbReference>
<keyword evidence="1" id="KW-0472">Membrane</keyword>
<sequence length="320" mass="37082">MERNKAIDIAKGITIILMIFGHCDSLWDTIAFYMIFSFHMPLFFIFSGYFYKPKSNKELFVNGCKQLLKPYVITAVIAMAISFMCYGKDSGVNYLLGALIGCMGSWNPLIKTHELQAGPIWFLLTLFWCRIYYNIIQRKHPKHTMLICVLLSLFFWKFSERIINLPFCLGCSFTALMFYGAGKILRENKFDNIKHRWILYLIWIAAFSLTYLNMAQYIYTWFPLSITGAICGTIAIYDFSQKISVWGRKISILLIYIGQHTLEILCCHTIAWVSRTYILEILHIGETTLSMDISYAVLTAIYTTLILIFKDMKSNFIIGI</sequence>
<keyword evidence="1" id="KW-0812">Transmembrane</keyword>
<keyword evidence="3" id="KW-0012">Acyltransferase</keyword>
<dbReference type="EMBL" id="VWAW01000011">
    <property type="protein sequence ID" value="KAA5172688.1"/>
    <property type="molecule type" value="Genomic_DNA"/>
</dbReference>
<feature type="transmembrane region" description="Helical" evidence="1">
    <location>
        <begin position="94"/>
        <end position="110"/>
    </location>
</feature>
<name>A0A642KQA1_BACFG</name>
<evidence type="ECO:0000256" key="1">
    <source>
        <dbReference type="SAM" id="Phobius"/>
    </source>
</evidence>